<keyword evidence="2" id="KW-1185">Reference proteome</keyword>
<keyword evidence="1" id="KW-0695">RNA-directed DNA polymerase</keyword>
<comment type="caution">
    <text evidence="1">The sequence shown here is derived from an EMBL/GenBank/DDBJ whole genome shotgun (WGS) entry which is preliminary data.</text>
</comment>
<dbReference type="InterPro" id="IPR036397">
    <property type="entry name" value="RNaseH_sf"/>
</dbReference>
<dbReference type="InterPro" id="IPR012337">
    <property type="entry name" value="RNaseH-like_sf"/>
</dbReference>
<dbReference type="PANTHER" id="PTHR35046">
    <property type="entry name" value="ZINC KNUCKLE (CCHC-TYPE) FAMILY PROTEIN"/>
    <property type="match status" value="1"/>
</dbReference>
<keyword evidence="1" id="KW-0808">Transferase</keyword>
<accession>A0A5B6VMK5</accession>
<dbReference type="Gene3D" id="3.30.420.10">
    <property type="entry name" value="Ribonuclease H-like superfamily/Ribonuclease H"/>
    <property type="match status" value="1"/>
</dbReference>
<reference evidence="2" key="1">
    <citation type="journal article" date="2019" name="Plant Biotechnol. J.">
        <title>Genome sequencing of the Australian wild diploid species Gossypium australe highlights disease resistance and delayed gland morphogenesis.</title>
        <authorList>
            <person name="Cai Y."/>
            <person name="Cai X."/>
            <person name="Wang Q."/>
            <person name="Wang P."/>
            <person name="Zhang Y."/>
            <person name="Cai C."/>
            <person name="Xu Y."/>
            <person name="Wang K."/>
            <person name="Zhou Z."/>
            <person name="Wang C."/>
            <person name="Geng S."/>
            <person name="Li B."/>
            <person name="Dong Q."/>
            <person name="Hou Y."/>
            <person name="Wang H."/>
            <person name="Ai P."/>
            <person name="Liu Z."/>
            <person name="Yi F."/>
            <person name="Sun M."/>
            <person name="An G."/>
            <person name="Cheng J."/>
            <person name="Zhang Y."/>
            <person name="Shi Q."/>
            <person name="Xie Y."/>
            <person name="Shi X."/>
            <person name="Chang Y."/>
            <person name="Huang F."/>
            <person name="Chen Y."/>
            <person name="Hong S."/>
            <person name="Mi L."/>
            <person name="Sun Q."/>
            <person name="Zhang L."/>
            <person name="Zhou B."/>
            <person name="Peng R."/>
            <person name="Zhang X."/>
            <person name="Liu F."/>
        </authorList>
    </citation>
    <scope>NUCLEOTIDE SEQUENCE [LARGE SCALE GENOMIC DNA]</scope>
    <source>
        <strain evidence="2">cv. PA1801</strain>
    </source>
</reference>
<dbReference type="GO" id="GO:0003964">
    <property type="term" value="F:RNA-directed DNA polymerase activity"/>
    <property type="evidence" value="ECO:0007669"/>
    <property type="project" value="UniProtKB-KW"/>
</dbReference>
<organism evidence="1 2">
    <name type="scientific">Gossypium australe</name>
    <dbReference type="NCBI Taxonomy" id="47621"/>
    <lineage>
        <taxon>Eukaryota</taxon>
        <taxon>Viridiplantae</taxon>
        <taxon>Streptophyta</taxon>
        <taxon>Embryophyta</taxon>
        <taxon>Tracheophyta</taxon>
        <taxon>Spermatophyta</taxon>
        <taxon>Magnoliopsida</taxon>
        <taxon>eudicotyledons</taxon>
        <taxon>Gunneridae</taxon>
        <taxon>Pentapetalae</taxon>
        <taxon>rosids</taxon>
        <taxon>malvids</taxon>
        <taxon>Malvales</taxon>
        <taxon>Malvaceae</taxon>
        <taxon>Malvoideae</taxon>
        <taxon>Gossypium</taxon>
    </lineage>
</organism>
<dbReference type="EMBL" id="SMMG02000006">
    <property type="protein sequence ID" value="KAA3470308.1"/>
    <property type="molecule type" value="Genomic_DNA"/>
</dbReference>
<proteinExistence type="predicted"/>
<sequence length="142" mass="16044">MTGWVYWKGMSKDIKRAWADISMDFIDELQILKGKDTIWVVVYRLTKYGHFVALAPSYSALTVAQAYLDNIFKLHGLPDTIVSDRDKVFVSNFCQDWGSRLLPPIAPGLDIGKEGKSDNDLGVDRMANSFPKDASWENLVDL</sequence>
<dbReference type="SUPFAM" id="SSF53098">
    <property type="entry name" value="Ribonuclease H-like"/>
    <property type="match status" value="1"/>
</dbReference>
<dbReference type="AlphaFoldDB" id="A0A5B6VMK5"/>
<dbReference type="GO" id="GO:0003676">
    <property type="term" value="F:nucleic acid binding"/>
    <property type="evidence" value="ECO:0007669"/>
    <property type="project" value="InterPro"/>
</dbReference>
<evidence type="ECO:0000313" key="2">
    <source>
        <dbReference type="Proteomes" id="UP000325315"/>
    </source>
</evidence>
<evidence type="ECO:0000313" key="1">
    <source>
        <dbReference type="EMBL" id="KAA3470308.1"/>
    </source>
</evidence>
<gene>
    <name evidence="1" type="ORF">EPI10_016025</name>
</gene>
<dbReference type="OrthoDB" id="2273864at2759"/>
<keyword evidence="1" id="KW-0548">Nucleotidyltransferase</keyword>
<name>A0A5B6VMK5_9ROSI</name>
<dbReference type="Proteomes" id="UP000325315">
    <property type="component" value="Unassembled WGS sequence"/>
</dbReference>
<dbReference type="PANTHER" id="PTHR35046:SF26">
    <property type="entry name" value="RNA-DIRECTED DNA POLYMERASE"/>
    <property type="match status" value="1"/>
</dbReference>
<protein>
    <submittedName>
        <fullName evidence="1">Reverse transcriptase</fullName>
    </submittedName>
</protein>